<keyword evidence="9" id="KW-0479">Metal-binding</keyword>
<keyword evidence="10" id="KW-0460">Magnesium</keyword>
<dbReference type="GO" id="GO:0051287">
    <property type="term" value="F:NAD binding"/>
    <property type="evidence" value="ECO:0007669"/>
    <property type="project" value="InterPro"/>
</dbReference>
<evidence type="ECO:0000313" key="21">
    <source>
        <dbReference type="Proteomes" id="UP000186156"/>
    </source>
</evidence>
<dbReference type="GO" id="GO:0006102">
    <property type="term" value="P:isocitrate metabolic process"/>
    <property type="evidence" value="ECO:0007669"/>
    <property type="project" value="TreeGrafter"/>
</dbReference>
<organism evidence="20 21">
    <name type="scientific">Alicyclobacillus vulcanalis</name>
    <dbReference type="NCBI Taxonomy" id="252246"/>
    <lineage>
        <taxon>Bacteria</taxon>
        <taxon>Bacillati</taxon>
        <taxon>Bacillota</taxon>
        <taxon>Bacilli</taxon>
        <taxon>Bacillales</taxon>
        <taxon>Alicyclobacillaceae</taxon>
        <taxon>Alicyclobacillus</taxon>
    </lineage>
</organism>
<dbReference type="InterPro" id="IPR046997">
    <property type="entry name" value="Isocitrate_DH_TT1725_C_sf"/>
</dbReference>
<dbReference type="PANTHER" id="PTHR11835:SF43">
    <property type="entry name" value="ISOPROPYLMALATE DEHYDROGENASE-LIKE DOMAIN-CONTAINING PROTEIN"/>
    <property type="match status" value="1"/>
</dbReference>
<dbReference type="PROSITE" id="PS00470">
    <property type="entry name" value="IDH_IMDH"/>
    <property type="match status" value="1"/>
</dbReference>
<dbReference type="Pfam" id="PF00180">
    <property type="entry name" value="Iso_dh"/>
    <property type="match status" value="1"/>
</dbReference>
<keyword evidence="13" id="KW-0464">Manganese</keyword>
<dbReference type="NCBIfam" id="TIGR02924">
    <property type="entry name" value="ICDH_alpha"/>
    <property type="match status" value="1"/>
</dbReference>
<dbReference type="GO" id="GO:0004449">
    <property type="term" value="F:isocitrate dehydrogenase (NAD+) activity"/>
    <property type="evidence" value="ECO:0007669"/>
    <property type="project" value="TreeGrafter"/>
</dbReference>
<evidence type="ECO:0000256" key="7">
    <source>
        <dbReference type="ARBA" id="ARBA00022435"/>
    </source>
</evidence>
<evidence type="ECO:0000256" key="13">
    <source>
        <dbReference type="ARBA" id="ARBA00023211"/>
    </source>
</evidence>
<dbReference type="AlphaFoldDB" id="A0A1N7NIQ1"/>
<dbReference type="GO" id="GO:0004450">
    <property type="term" value="F:isocitrate dehydrogenase (NADP+) activity"/>
    <property type="evidence" value="ECO:0007669"/>
    <property type="project" value="UniProtKB-EC"/>
</dbReference>
<dbReference type="GO" id="GO:0006099">
    <property type="term" value="P:tricarboxylic acid cycle"/>
    <property type="evidence" value="ECO:0007669"/>
    <property type="project" value="UniProtKB-KW"/>
</dbReference>
<evidence type="ECO:0000256" key="6">
    <source>
        <dbReference type="ARBA" id="ARBA00019562"/>
    </source>
</evidence>
<feature type="domain" description="Isopropylmalate dehydrogenase-like" evidence="19">
    <location>
        <begin position="5"/>
        <end position="336"/>
    </location>
</feature>
<comment type="subunit">
    <text evidence="4">Homodimer.</text>
</comment>
<evidence type="ECO:0000256" key="4">
    <source>
        <dbReference type="ARBA" id="ARBA00011738"/>
    </source>
</evidence>
<keyword evidence="7" id="KW-0329">Glyoxylate bypass</keyword>
<evidence type="ECO:0000256" key="2">
    <source>
        <dbReference type="ARBA" id="ARBA00001946"/>
    </source>
</evidence>
<accession>A0A1N7NIQ1</accession>
<dbReference type="EMBL" id="FTOO01000008">
    <property type="protein sequence ID" value="SIS98167.1"/>
    <property type="molecule type" value="Genomic_DNA"/>
</dbReference>
<dbReference type="RefSeq" id="WP_076347850.1">
    <property type="nucleotide sequence ID" value="NZ_FTOO01000008.1"/>
</dbReference>
<comment type="cofactor">
    <cofactor evidence="1">
        <name>Mn(2+)</name>
        <dbReference type="ChEBI" id="CHEBI:29035"/>
    </cofactor>
</comment>
<dbReference type="Pfam" id="PF18324">
    <property type="entry name" value="Isocitrate_DH_C_bact"/>
    <property type="match status" value="1"/>
</dbReference>
<evidence type="ECO:0000256" key="5">
    <source>
        <dbReference type="ARBA" id="ARBA00013013"/>
    </source>
</evidence>
<comment type="catalytic activity">
    <reaction evidence="14">
        <text>D-threo-isocitrate + NADP(+) = 2-oxoglutarate + CO2 + NADPH</text>
        <dbReference type="Rhea" id="RHEA:19629"/>
        <dbReference type="ChEBI" id="CHEBI:15562"/>
        <dbReference type="ChEBI" id="CHEBI:16526"/>
        <dbReference type="ChEBI" id="CHEBI:16810"/>
        <dbReference type="ChEBI" id="CHEBI:57783"/>
        <dbReference type="ChEBI" id="CHEBI:58349"/>
        <dbReference type="EC" id="1.1.1.42"/>
    </reaction>
</comment>
<dbReference type="Gene3D" id="3.30.70.1570">
    <property type="match status" value="1"/>
</dbReference>
<dbReference type="PANTHER" id="PTHR11835">
    <property type="entry name" value="DECARBOXYLATING DEHYDROGENASES-ISOCITRATE, ISOPROPYLMALATE, TARTRATE"/>
    <property type="match status" value="1"/>
</dbReference>
<dbReference type="NCBIfam" id="NF006673">
    <property type="entry name" value="PRK09222.1"/>
    <property type="match status" value="1"/>
</dbReference>
<dbReference type="OrthoDB" id="9806254at2"/>
<evidence type="ECO:0000313" key="20">
    <source>
        <dbReference type="EMBL" id="SIS98167.1"/>
    </source>
</evidence>
<name>A0A1N7NIQ1_9BACL</name>
<dbReference type="GO" id="GO:0006097">
    <property type="term" value="P:glyoxylate cycle"/>
    <property type="evidence" value="ECO:0007669"/>
    <property type="project" value="UniProtKB-KW"/>
</dbReference>
<dbReference type="Proteomes" id="UP000186156">
    <property type="component" value="Unassembled WGS sequence"/>
</dbReference>
<evidence type="ECO:0000256" key="9">
    <source>
        <dbReference type="ARBA" id="ARBA00022723"/>
    </source>
</evidence>
<dbReference type="Gene3D" id="3.40.718.10">
    <property type="entry name" value="Isopropylmalate Dehydrogenase"/>
    <property type="match status" value="1"/>
</dbReference>
<reference evidence="21" key="1">
    <citation type="submission" date="2017-01" db="EMBL/GenBank/DDBJ databases">
        <authorList>
            <person name="Varghese N."/>
            <person name="Submissions S."/>
        </authorList>
    </citation>
    <scope>NUCLEOTIDE SEQUENCE [LARGE SCALE GENOMIC DNA]</scope>
    <source>
        <strain evidence="21">DSM 16176</strain>
    </source>
</reference>
<evidence type="ECO:0000256" key="11">
    <source>
        <dbReference type="ARBA" id="ARBA00022857"/>
    </source>
</evidence>
<comment type="function">
    <text evidence="18">Catalyzes the oxidative decarboxylation of isocitrate to 2-oxoglutarate and carbon dioxide with the concomitant reduction of NADP(+).</text>
</comment>
<keyword evidence="11" id="KW-0521">NADP</keyword>
<dbReference type="InterPro" id="IPR024084">
    <property type="entry name" value="IsoPropMal-DH-like_dom"/>
</dbReference>
<evidence type="ECO:0000256" key="12">
    <source>
        <dbReference type="ARBA" id="ARBA00023002"/>
    </source>
</evidence>
<evidence type="ECO:0000256" key="15">
    <source>
        <dbReference type="ARBA" id="ARBA00029765"/>
    </source>
</evidence>
<evidence type="ECO:0000256" key="8">
    <source>
        <dbReference type="ARBA" id="ARBA00022532"/>
    </source>
</evidence>
<dbReference type="InterPro" id="IPR014273">
    <property type="entry name" value="Isocitrate_DH_bac-typ"/>
</dbReference>
<evidence type="ECO:0000256" key="16">
    <source>
        <dbReference type="ARBA" id="ARBA00029990"/>
    </source>
</evidence>
<evidence type="ECO:0000256" key="10">
    <source>
        <dbReference type="ARBA" id="ARBA00022842"/>
    </source>
</evidence>
<dbReference type="EC" id="1.1.1.42" evidence="5"/>
<dbReference type="InterPro" id="IPR019818">
    <property type="entry name" value="IsoCit/isopropylmalate_DH_CS"/>
</dbReference>
<evidence type="ECO:0000256" key="1">
    <source>
        <dbReference type="ARBA" id="ARBA00001936"/>
    </source>
</evidence>
<evidence type="ECO:0000256" key="17">
    <source>
        <dbReference type="ARBA" id="ARBA00031098"/>
    </source>
</evidence>
<dbReference type="SUPFAM" id="SSF53659">
    <property type="entry name" value="Isocitrate/Isopropylmalate dehydrogenase-like"/>
    <property type="match status" value="1"/>
</dbReference>
<dbReference type="FunFam" id="3.40.718.10:FF:000020">
    <property type="entry name" value="Isocitrate dehydrogenase"/>
    <property type="match status" value="1"/>
</dbReference>
<dbReference type="STRING" id="252246.SAMN05421799_108159"/>
<evidence type="ECO:0000256" key="18">
    <source>
        <dbReference type="ARBA" id="ARBA00046127"/>
    </source>
</evidence>
<keyword evidence="8" id="KW-0816">Tricarboxylic acid cycle</keyword>
<dbReference type="GO" id="GO:0000287">
    <property type="term" value="F:magnesium ion binding"/>
    <property type="evidence" value="ECO:0007669"/>
    <property type="project" value="InterPro"/>
</dbReference>
<evidence type="ECO:0000256" key="3">
    <source>
        <dbReference type="ARBA" id="ARBA00007769"/>
    </source>
</evidence>
<evidence type="ECO:0000256" key="14">
    <source>
        <dbReference type="ARBA" id="ARBA00023554"/>
    </source>
</evidence>
<sequence length="480" mass="53002">MAKTPITVAYGDGIGPEIMTATLRILEAAGAELDIETVEIGEKVYKRGIDNGMDPKAWDSVRRTRVLLKAPITTPQGGGYKSLNVTLRKALNLYANVRPTVAYSPFVETTHPKMDLVIIRENEEDLYAGIEHRQTQQVYQCLKLITQPGSERVIRYAFDYARANGRKKVTCFVKDNIMKFTDGLFHKEFERIAAEYPDIEHETLIVDIGAARLANTPERFDVVVMPNLYGDILSDVTAELSGSVGLAPSANIGDGFAMFEAIHGSAPDIAGQNIANPSGLLLAAVMMLIHIGQPSVAEKIHLAWLRTIEDGIHTRDIYRDSVSKKLVGTDAFADAVIERLGERPQILKPVSYRQDAAAIAKRTWQPGPKAEKRLVGVDVFLDWGPGAPDDLGGKLSQIRVDDLKLEVITNRGIKVWPNGLPETFCTDHWRCRFRKEGGAQVQPGEVVELQRRIIEAGFDVIKTENLYTFDGVPGFSAVHG</sequence>
<dbReference type="SMART" id="SM01329">
    <property type="entry name" value="Iso_dh"/>
    <property type="match status" value="1"/>
</dbReference>
<dbReference type="InterPro" id="IPR040978">
    <property type="entry name" value="Isocitrate_DH_TT1725_C"/>
</dbReference>
<evidence type="ECO:0000259" key="19">
    <source>
        <dbReference type="SMART" id="SM01329"/>
    </source>
</evidence>
<keyword evidence="12" id="KW-0560">Oxidoreductase</keyword>
<comment type="similarity">
    <text evidence="3">Belongs to the isocitrate and isopropylmalate dehydrogenases family.</text>
</comment>
<proteinExistence type="inferred from homology"/>
<gene>
    <name evidence="20" type="ORF">SAMN05421799_108159</name>
</gene>
<comment type="cofactor">
    <cofactor evidence="2">
        <name>Mg(2+)</name>
        <dbReference type="ChEBI" id="CHEBI:18420"/>
    </cofactor>
</comment>
<keyword evidence="21" id="KW-1185">Reference proteome</keyword>
<protein>
    <recommendedName>
        <fullName evidence="6">Isocitrate dehydrogenase [NADP]</fullName>
        <ecNumber evidence="5">1.1.1.42</ecNumber>
    </recommendedName>
    <alternativeName>
        <fullName evidence="15">IDP</fullName>
    </alternativeName>
    <alternativeName>
        <fullName evidence="16">NADP(+)-specific ICDH</fullName>
    </alternativeName>
    <alternativeName>
        <fullName evidence="17">Oxalosuccinate decarboxylase</fullName>
    </alternativeName>
</protein>